<gene>
    <name evidence="3" type="ORF">Hypma_002212</name>
</gene>
<feature type="compositionally biased region" description="Basic and acidic residues" evidence="1">
    <location>
        <begin position="798"/>
        <end position="813"/>
    </location>
</feature>
<protein>
    <submittedName>
        <fullName evidence="3">Uncharacterized protein</fullName>
    </submittedName>
</protein>
<dbReference type="GO" id="GO:0005884">
    <property type="term" value="C:actin filament"/>
    <property type="evidence" value="ECO:0007669"/>
    <property type="project" value="TreeGrafter"/>
</dbReference>
<organism evidence="3 4">
    <name type="scientific">Hypsizygus marmoreus</name>
    <name type="common">White beech mushroom</name>
    <name type="synonym">Agaricus marmoreus</name>
    <dbReference type="NCBI Taxonomy" id="39966"/>
    <lineage>
        <taxon>Eukaryota</taxon>
        <taxon>Fungi</taxon>
        <taxon>Dikarya</taxon>
        <taxon>Basidiomycota</taxon>
        <taxon>Agaricomycotina</taxon>
        <taxon>Agaricomycetes</taxon>
        <taxon>Agaricomycetidae</taxon>
        <taxon>Agaricales</taxon>
        <taxon>Tricholomatineae</taxon>
        <taxon>Lyophyllaceae</taxon>
        <taxon>Hypsizygus</taxon>
    </lineage>
</organism>
<proteinExistence type="predicted"/>
<feature type="compositionally biased region" description="Polar residues" evidence="1">
    <location>
        <begin position="633"/>
        <end position="648"/>
    </location>
</feature>
<evidence type="ECO:0000256" key="2">
    <source>
        <dbReference type="SAM" id="SignalP"/>
    </source>
</evidence>
<feature type="region of interest" description="Disordered" evidence="1">
    <location>
        <begin position="859"/>
        <end position="901"/>
    </location>
</feature>
<dbReference type="Proteomes" id="UP000076154">
    <property type="component" value="Unassembled WGS sequence"/>
</dbReference>
<feature type="compositionally biased region" description="Basic residues" evidence="1">
    <location>
        <begin position="132"/>
        <end position="152"/>
    </location>
</feature>
<evidence type="ECO:0000313" key="4">
    <source>
        <dbReference type="Proteomes" id="UP000076154"/>
    </source>
</evidence>
<sequence>MHTHVILNIIDCLIMRATGAGSQSSPIFIDDSEDEVIQELCDTSVESYSNPTPHAPLSPVSPDYSNSYAFPVERTSYGRTNYEMNNYQQGGQESQGKRAQKRKRTEIDQRNVSFAGPSHPMQPIASLDARLSNKKAKKRRRKLEAQSRHHIHTNSANLFSKHEHAPLPRPHQWPVDSMAYSSDNFAPPPFAYDDRLSYSAQASQSYHHQHYYSDNTDSVAASTSSWVSSMALAAAEPPVPEPMQPWESYPRLPEWHPPPLPPLPIPPLPVEPLSKPPPIPTLHPRPTPVAKKVKHNVPEPIPAPLPAPVALPKPAPAAPIGMQPDQDPSSKHGLFQIPASTSSSGTAPAEPYIPNPARTLVVEQLPKTHRTKDFVNTWSKSACGAYPVHVIVDAPAAKALVEFATAELARKAWSSPKLGANLAGLKTHQLKGKPREDLIKAWWYRVVGVGAGAGVGEIEEGEIEGDATEKEVEVPAKKETKKEKKARLARERLAKQQNLLKAAAKVPAVEAPDEHEPTPSTSYVAQPLEDDTVASIPALPPSAVPPVLVHPLPYHLPPPSYAFAHIPPATPLHAAPTPYLPPQPPTLPTYVTTHISPPAPPPSRTPLPPQAALDTHWRPKHELPKKPEKAPLGTSTAVNGSISSQTAPQAPLQESRRDIRYPPADDDMDIEVDMEIDSPQTGRRALYDAAVPPVVEMEIEAELPLPRTPSPIPADLSGPSATLTVEAVTSIFSRTASLSTAPPHILPQFDVLSSSATPPLSAASPSPSVTPSLAPSEPKAMKNAPKGPSYAKRSLLARQKELEERIAKSKMEIARLSAGSVPPTPPVPTTPPPPDSTSANQFNGSLEHKQAMEDRLRSLVMKSQKNKTRSLLSPPPSTASPMDSSHPPISASPTPSSSVTAVSPVLSATPISTITTHAFSLDDLAVSFITETIQTYKALPPPIPAPISAPKPPSRINTKLELAAKQKRLEQQITESKVLMEQLAQAKTKQDKDRILAAMRERSRMMEEEDKTSQSPVSTTTTTFASAASTTIKHSQYGADQPPQAGVMRWPDSHHDAGVLIVSDDEGDSDSEDDDDWA</sequence>
<keyword evidence="4" id="KW-1185">Reference proteome</keyword>
<feature type="compositionally biased region" description="Pro residues" evidence="1">
    <location>
        <begin position="822"/>
        <end position="835"/>
    </location>
</feature>
<feature type="region of interest" description="Disordered" evidence="1">
    <location>
        <begin position="750"/>
        <end position="842"/>
    </location>
</feature>
<reference evidence="3" key="1">
    <citation type="submission" date="2018-04" db="EMBL/GenBank/DDBJ databases">
        <title>Whole genome sequencing of Hypsizygus marmoreus.</title>
        <authorList>
            <person name="Choi I.-G."/>
            <person name="Min B."/>
            <person name="Kim J.-G."/>
            <person name="Kim S."/>
            <person name="Oh Y.-L."/>
            <person name="Kong W.-S."/>
            <person name="Park H."/>
            <person name="Jeong J."/>
            <person name="Song E.-S."/>
        </authorList>
    </citation>
    <scope>NUCLEOTIDE SEQUENCE [LARGE SCALE GENOMIC DNA]</scope>
    <source>
        <strain evidence="3">51987-8</strain>
    </source>
</reference>
<feature type="region of interest" description="Disordered" evidence="1">
    <location>
        <begin position="83"/>
        <end position="170"/>
    </location>
</feature>
<feature type="signal peptide" evidence="2">
    <location>
        <begin position="1"/>
        <end position="19"/>
    </location>
</feature>
<feature type="region of interest" description="Disordered" evidence="1">
    <location>
        <begin position="466"/>
        <end position="487"/>
    </location>
</feature>
<evidence type="ECO:0000256" key="1">
    <source>
        <dbReference type="SAM" id="MobiDB-lite"/>
    </source>
</evidence>
<dbReference type="PANTHER" id="PTHR45691">
    <property type="entry name" value="PROTEIN DIAPHANOUS"/>
    <property type="match status" value="1"/>
</dbReference>
<feature type="compositionally biased region" description="Basic and acidic residues" evidence="1">
    <location>
        <begin position="467"/>
        <end position="487"/>
    </location>
</feature>
<keyword evidence="2" id="KW-0732">Signal</keyword>
<dbReference type="AlphaFoldDB" id="A0A369JZX0"/>
<feature type="region of interest" description="Disordered" evidence="1">
    <location>
        <begin position="591"/>
        <end position="666"/>
    </location>
</feature>
<dbReference type="OrthoDB" id="2804702at2759"/>
<dbReference type="EMBL" id="LUEZ02000013">
    <property type="protein sequence ID" value="RDB27899.1"/>
    <property type="molecule type" value="Genomic_DNA"/>
</dbReference>
<comment type="caution">
    <text evidence="3">The sequence shown here is derived from an EMBL/GenBank/DDBJ whole genome shotgun (WGS) entry which is preliminary data.</text>
</comment>
<feature type="compositionally biased region" description="Pro residues" evidence="1">
    <location>
        <begin position="597"/>
        <end position="609"/>
    </location>
</feature>
<feature type="compositionally biased region" description="Polar residues" evidence="1">
    <location>
        <begin position="83"/>
        <end position="94"/>
    </location>
</feature>
<feature type="chain" id="PRO_5016695599" evidence="2">
    <location>
        <begin position="20"/>
        <end position="1078"/>
    </location>
</feature>
<dbReference type="InParanoid" id="A0A369JZX0"/>
<feature type="compositionally biased region" description="Basic and acidic residues" evidence="1">
    <location>
        <begin position="615"/>
        <end position="629"/>
    </location>
</feature>
<feature type="compositionally biased region" description="Low complexity" evidence="1">
    <location>
        <begin position="1013"/>
        <end position="1031"/>
    </location>
</feature>
<feature type="compositionally biased region" description="Low complexity" evidence="1">
    <location>
        <begin position="751"/>
        <end position="776"/>
    </location>
</feature>
<dbReference type="PANTHER" id="PTHR45691:SF6">
    <property type="entry name" value="PROTEIN DIAPHANOUS"/>
    <property type="match status" value="1"/>
</dbReference>
<accession>A0A369JZX0</accession>
<feature type="compositionally biased region" description="Low complexity" evidence="1">
    <location>
        <begin position="879"/>
        <end position="901"/>
    </location>
</feature>
<evidence type="ECO:0000313" key="3">
    <source>
        <dbReference type="EMBL" id="RDB27899.1"/>
    </source>
</evidence>
<dbReference type="InterPro" id="IPR051412">
    <property type="entry name" value="Formin_Homology_Diaphanous_sf"/>
</dbReference>
<name>A0A369JZX0_HYPMA</name>
<feature type="region of interest" description="Disordered" evidence="1">
    <location>
        <begin position="1003"/>
        <end position="1078"/>
    </location>
</feature>
<feature type="compositionally biased region" description="Acidic residues" evidence="1">
    <location>
        <begin position="1063"/>
        <end position="1078"/>
    </location>
</feature>
<dbReference type="GO" id="GO:0030041">
    <property type="term" value="P:actin filament polymerization"/>
    <property type="evidence" value="ECO:0007669"/>
    <property type="project" value="TreeGrafter"/>
</dbReference>